<dbReference type="OrthoDB" id="341300at2759"/>
<accession>A0A1Y2G1X4</accession>
<keyword evidence="3" id="KW-1185">Reference proteome</keyword>
<dbReference type="AlphaFoldDB" id="A0A1Y2G1X4"/>
<dbReference type="GO" id="GO:0005758">
    <property type="term" value="C:mitochondrial intermembrane space"/>
    <property type="evidence" value="ECO:0007669"/>
    <property type="project" value="InterPro"/>
</dbReference>
<dbReference type="PANTHER" id="PTHR11158">
    <property type="entry name" value="MSF1/PX19 RELATED"/>
    <property type="match status" value="1"/>
</dbReference>
<dbReference type="InterPro" id="IPR006797">
    <property type="entry name" value="PRELI/MSF1_dom"/>
</dbReference>
<organism evidence="2 3">
    <name type="scientific">Leucosporidium creatinivorum</name>
    <dbReference type="NCBI Taxonomy" id="106004"/>
    <lineage>
        <taxon>Eukaryota</taxon>
        <taxon>Fungi</taxon>
        <taxon>Dikarya</taxon>
        <taxon>Basidiomycota</taxon>
        <taxon>Pucciniomycotina</taxon>
        <taxon>Microbotryomycetes</taxon>
        <taxon>Leucosporidiales</taxon>
        <taxon>Leucosporidium</taxon>
    </lineage>
</organism>
<dbReference type="Proteomes" id="UP000193467">
    <property type="component" value="Unassembled WGS sequence"/>
</dbReference>
<dbReference type="PROSITE" id="PS50904">
    <property type="entry name" value="PRELI_MSF1"/>
    <property type="match status" value="1"/>
</dbReference>
<protein>
    <submittedName>
        <fullName evidence="2">PRELI-like family-domain-containing protein</fullName>
    </submittedName>
</protein>
<evidence type="ECO:0000313" key="3">
    <source>
        <dbReference type="Proteomes" id="UP000193467"/>
    </source>
</evidence>
<dbReference type="Pfam" id="PF04707">
    <property type="entry name" value="PRELI"/>
    <property type="match status" value="1"/>
</dbReference>
<evidence type="ECO:0000259" key="1">
    <source>
        <dbReference type="PROSITE" id="PS50904"/>
    </source>
</evidence>
<feature type="domain" description="PRELI/MSF1" evidence="1">
    <location>
        <begin position="1"/>
        <end position="175"/>
    </location>
</feature>
<dbReference type="InterPro" id="IPR037365">
    <property type="entry name" value="Slowmo/Ups"/>
</dbReference>
<dbReference type="STRING" id="106004.A0A1Y2G1X4"/>
<comment type="caution">
    <text evidence="2">The sequence shown here is derived from an EMBL/GenBank/DDBJ whole genome shotgun (WGS) entry which is preliminary data.</text>
</comment>
<dbReference type="FunCoup" id="A0A1Y2G1X4">
    <property type="interactions" value="117"/>
</dbReference>
<name>A0A1Y2G1X4_9BASI</name>
<dbReference type="InParanoid" id="A0A1Y2G1X4"/>
<evidence type="ECO:0000313" key="2">
    <source>
        <dbReference type="EMBL" id="ORY90885.1"/>
    </source>
</evidence>
<gene>
    <name evidence="2" type="ORF">BCR35DRAFT_299502</name>
</gene>
<reference evidence="2 3" key="1">
    <citation type="submission" date="2016-07" db="EMBL/GenBank/DDBJ databases">
        <title>Pervasive Adenine N6-methylation of Active Genes in Fungi.</title>
        <authorList>
            <consortium name="DOE Joint Genome Institute"/>
            <person name="Mondo S.J."/>
            <person name="Dannebaum R.O."/>
            <person name="Kuo R.C."/>
            <person name="Labutti K."/>
            <person name="Haridas S."/>
            <person name="Kuo A."/>
            <person name="Salamov A."/>
            <person name="Ahrendt S.R."/>
            <person name="Lipzen A."/>
            <person name="Sullivan W."/>
            <person name="Andreopoulos W.B."/>
            <person name="Clum A."/>
            <person name="Lindquist E."/>
            <person name="Daum C."/>
            <person name="Ramamoorthy G.K."/>
            <person name="Gryganskyi A."/>
            <person name="Culley D."/>
            <person name="Magnuson J.K."/>
            <person name="James T.Y."/>
            <person name="O'Malley M.A."/>
            <person name="Stajich J.E."/>
            <person name="Spatafora J.W."/>
            <person name="Visel A."/>
            <person name="Grigoriev I.V."/>
        </authorList>
    </citation>
    <scope>NUCLEOTIDE SEQUENCE [LARGE SCALE GENOMIC DNA]</scope>
    <source>
        <strain evidence="2 3">62-1032</strain>
    </source>
</reference>
<sequence>MVCYSEQHHTYDAPLHYITLAHNLRFPSPYSTHVISSDVISRSFVGSTLRTTRLVLKRGKMPAWAPRVVAQIGTSWVLEESEVDMEGEERVLRTRSRNLDHKTVLEVFEWQTFRQMEGNLQGTDASTLSRVTSDFGFWPLRSRIEKFGLSRIPKASEKARAGIELIATLLMNPTTCPTLLSSGPLSPYPFDPVPSSLALAVRAKFDEARAVVLRREEEENRKRDEQEPGRIWRERWRAAARRGVTTFKAKVCAATGLLCAEGKV</sequence>
<proteinExistence type="predicted"/>
<dbReference type="EMBL" id="MCGR01000003">
    <property type="protein sequence ID" value="ORY90885.1"/>
    <property type="molecule type" value="Genomic_DNA"/>
</dbReference>